<dbReference type="Proteomes" id="UP000887578">
    <property type="component" value="Unplaced"/>
</dbReference>
<comment type="subcellular location">
    <subcellularLocation>
        <location evidence="1 8">Cell membrane</location>
        <topology evidence="1 8">Multi-pass membrane protein</topology>
    </subcellularLocation>
</comment>
<feature type="transmembrane region" description="Helical" evidence="8">
    <location>
        <begin position="180"/>
        <end position="201"/>
    </location>
</feature>
<dbReference type="PANTHER" id="PTHR11388:SF150">
    <property type="entry name" value="SOLUTE CARRIER ORGANIC ANION TRANSPORTER FAMILY MEMBER"/>
    <property type="match status" value="1"/>
</dbReference>
<evidence type="ECO:0000259" key="9">
    <source>
        <dbReference type="PROSITE" id="PS51465"/>
    </source>
</evidence>
<feature type="transmembrane region" description="Helical" evidence="8">
    <location>
        <begin position="68"/>
        <end position="89"/>
    </location>
</feature>
<accession>A0A914QYJ1</accession>
<dbReference type="Gene3D" id="1.20.1250.20">
    <property type="entry name" value="MFS general substrate transporter like domains"/>
    <property type="match status" value="1"/>
</dbReference>
<comment type="similarity">
    <text evidence="2 8">Belongs to the organo anion transporter (TC 2.A.60) family.</text>
</comment>
<evidence type="ECO:0000256" key="8">
    <source>
        <dbReference type="RuleBase" id="RU362056"/>
    </source>
</evidence>
<sequence length="489" mass="54658">MPFALGLPLIDDNIKKNNLPVYFAGMFLIRMVGPILGFQIGTVLQKYYYRFEQPYGLTPVDPEWIGRWWMGFLIVGAALLLPSLALFFFPTPKAGSPLNFIDKNVRKNSKGHVIMPKGIKSKAADFFKTIGSVLRQPVYFGSLIGRICDVFAFKGFYVFLPKYIELQFGLPQYKISMYMQPVGIAAVAIGVFLGTVAMRVFKLEGRRAAGFVAVCSGVATFLSFVNVFIGCNSTMTALGQNLDSKISLNYSCMSDCGCAQMPMFPVCDTAGNVFYSPCHAGCPLTPNEIAKFVNPNSTVPGKVFHNCTCVETVDGQASRQFCSTEECDQMALVYFLFMALWWMIGSLGFTAESLIILRSVPPVHRSVSLGFTGFLVSLFATLPSPIFWGLIFDQFCIKWDQKCKNTKGYCSIYNATELRWWLHILYSSIKFTALLADIFVFYHAKGLKLAEEEKDIHNVDSASKIKLHSTEYPVQPLVKQKEMCVKNLK</sequence>
<feature type="transmembrane region" description="Helical" evidence="8">
    <location>
        <begin position="369"/>
        <end position="391"/>
    </location>
</feature>
<keyword evidence="4 8" id="KW-0812">Transmembrane</keyword>
<evidence type="ECO:0000256" key="1">
    <source>
        <dbReference type="ARBA" id="ARBA00004651"/>
    </source>
</evidence>
<evidence type="ECO:0000313" key="11">
    <source>
        <dbReference type="WBParaSite" id="PDA_v2.g9200.t1"/>
    </source>
</evidence>
<reference evidence="11" key="1">
    <citation type="submission" date="2022-11" db="UniProtKB">
        <authorList>
            <consortium name="WormBaseParasite"/>
        </authorList>
    </citation>
    <scope>IDENTIFICATION</scope>
</reference>
<evidence type="ECO:0000256" key="4">
    <source>
        <dbReference type="ARBA" id="ARBA00022692"/>
    </source>
</evidence>
<keyword evidence="10" id="KW-1185">Reference proteome</keyword>
<dbReference type="SUPFAM" id="SSF103473">
    <property type="entry name" value="MFS general substrate transporter"/>
    <property type="match status" value="1"/>
</dbReference>
<organism evidence="10 11">
    <name type="scientific">Panagrolaimus davidi</name>
    <dbReference type="NCBI Taxonomy" id="227884"/>
    <lineage>
        <taxon>Eukaryota</taxon>
        <taxon>Metazoa</taxon>
        <taxon>Ecdysozoa</taxon>
        <taxon>Nematoda</taxon>
        <taxon>Chromadorea</taxon>
        <taxon>Rhabditida</taxon>
        <taxon>Tylenchina</taxon>
        <taxon>Panagrolaimomorpha</taxon>
        <taxon>Panagrolaimoidea</taxon>
        <taxon>Panagrolaimidae</taxon>
        <taxon>Panagrolaimus</taxon>
    </lineage>
</organism>
<dbReference type="Pfam" id="PF03137">
    <property type="entry name" value="OATP"/>
    <property type="match status" value="1"/>
</dbReference>
<evidence type="ECO:0000256" key="7">
    <source>
        <dbReference type="ARBA" id="ARBA00023157"/>
    </source>
</evidence>
<feature type="transmembrane region" description="Helical" evidence="8">
    <location>
        <begin position="21"/>
        <end position="48"/>
    </location>
</feature>
<name>A0A914QYJ1_9BILA</name>
<dbReference type="InterPro" id="IPR036259">
    <property type="entry name" value="MFS_trans_sf"/>
</dbReference>
<keyword evidence="8" id="KW-0813">Transport</keyword>
<dbReference type="WBParaSite" id="PDA_v2.g9200.t1">
    <property type="protein sequence ID" value="PDA_v2.g9200.t1"/>
    <property type="gene ID" value="PDA_v2.g9200"/>
</dbReference>
<dbReference type="GO" id="GO:0016323">
    <property type="term" value="C:basolateral plasma membrane"/>
    <property type="evidence" value="ECO:0007669"/>
    <property type="project" value="TreeGrafter"/>
</dbReference>
<keyword evidence="3" id="KW-1003">Cell membrane</keyword>
<comment type="caution">
    <text evidence="8">Lacks conserved residue(s) required for the propagation of feature annotation.</text>
</comment>
<feature type="transmembrane region" description="Helical" evidence="8">
    <location>
        <begin position="420"/>
        <end position="442"/>
    </location>
</feature>
<dbReference type="NCBIfam" id="TIGR00805">
    <property type="entry name" value="oat"/>
    <property type="match status" value="1"/>
</dbReference>
<evidence type="ECO:0000256" key="3">
    <source>
        <dbReference type="ARBA" id="ARBA00022475"/>
    </source>
</evidence>
<feature type="transmembrane region" description="Helical" evidence="8">
    <location>
        <begin position="138"/>
        <end position="160"/>
    </location>
</feature>
<dbReference type="GO" id="GO:0043252">
    <property type="term" value="P:sodium-independent organic anion transport"/>
    <property type="evidence" value="ECO:0007669"/>
    <property type="project" value="TreeGrafter"/>
</dbReference>
<evidence type="ECO:0000256" key="5">
    <source>
        <dbReference type="ARBA" id="ARBA00022989"/>
    </source>
</evidence>
<feature type="transmembrane region" description="Helical" evidence="8">
    <location>
        <begin position="332"/>
        <end position="357"/>
    </location>
</feature>
<dbReference type="PROSITE" id="PS51465">
    <property type="entry name" value="KAZAL_2"/>
    <property type="match status" value="1"/>
</dbReference>
<feature type="transmembrane region" description="Helical" evidence="8">
    <location>
        <begin position="208"/>
        <end position="229"/>
    </location>
</feature>
<dbReference type="InterPro" id="IPR002350">
    <property type="entry name" value="Kazal_dom"/>
</dbReference>
<dbReference type="AlphaFoldDB" id="A0A914QYJ1"/>
<dbReference type="GO" id="GO:0015347">
    <property type="term" value="F:sodium-independent organic anion transmembrane transporter activity"/>
    <property type="evidence" value="ECO:0007669"/>
    <property type="project" value="TreeGrafter"/>
</dbReference>
<protein>
    <recommendedName>
        <fullName evidence="8">Solute carrier organic anion transporter family member</fullName>
    </recommendedName>
</protein>
<evidence type="ECO:0000256" key="2">
    <source>
        <dbReference type="ARBA" id="ARBA00009657"/>
    </source>
</evidence>
<dbReference type="InterPro" id="IPR004156">
    <property type="entry name" value="OATP"/>
</dbReference>
<dbReference type="PANTHER" id="PTHR11388">
    <property type="entry name" value="ORGANIC ANION TRANSPORTER"/>
    <property type="match status" value="1"/>
</dbReference>
<evidence type="ECO:0000256" key="6">
    <source>
        <dbReference type="ARBA" id="ARBA00023136"/>
    </source>
</evidence>
<keyword evidence="6 8" id="KW-0472">Membrane</keyword>
<feature type="domain" description="Kazal-like" evidence="9">
    <location>
        <begin position="246"/>
        <end position="311"/>
    </location>
</feature>
<evidence type="ECO:0000313" key="10">
    <source>
        <dbReference type="Proteomes" id="UP000887578"/>
    </source>
</evidence>
<keyword evidence="7" id="KW-1015">Disulfide bond</keyword>
<dbReference type="GO" id="GO:0006811">
    <property type="term" value="P:monoatomic ion transport"/>
    <property type="evidence" value="ECO:0007669"/>
    <property type="project" value="UniProtKB-KW"/>
</dbReference>
<keyword evidence="8" id="KW-0406">Ion transport</keyword>
<proteinExistence type="inferred from homology"/>
<keyword evidence="5 8" id="KW-1133">Transmembrane helix</keyword>